<feature type="transmembrane region" description="Helical" evidence="8">
    <location>
        <begin position="172"/>
        <end position="190"/>
    </location>
</feature>
<comment type="similarity">
    <text evidence="2">Belongs to the DUOXA family.</text>
</comment>
<proteinExistence type="inferred from homology"/>
<keyword evidence="3 8" id="KW-0812">Transmembrane</keyword>
<feature type="region of interest" description="Disordered" evidence="7">
    <location>
        <begin position="426"/>
        <end position="445"/>
    </location>
</feature>
<keyword evidence="4 8" id="KW-1133">Transmembrane helix</keyword>
<dbReference type="InterPro" id="IPR018469">
    <property type="entry name" value="Dual_oxidase_maturation_fac"/>
</dbReference>
<dbReference type="PANTHER" id="PTHR31158">
    <property type="entry name" value="DUAL OXIDASE 2"/>
    <property type="match status" value="1"/>
</dbReference>
<feature type="compositionally biased region" description="Polar residues" evidence="7">
    <location>
        <begin position="341"/>
        <end position="350"/>
    </location>
</feature>
<feature type="transmembrane region" description="Helical" evidence="8">
    <location>
        <begin position="70"/>
        <end position="90"/>
    </location>
</feature>
<sequence>MASDTQSGKVADNIYSAFRTNGAPTFYGENKTAWQADILEVGFIFAGAILAASLLVTLPGFPGKTKWCAFIRINVGIFVGTALLICLYSSHWETAETEVRTKYKAGTGREVQVKVGLNIGLKGVNITLKANALNQEYRAAQFRGLPLPILWVAEYFTIDGEDLRWGRFFREAGLYSFITIWISLVFWVLSNIMQFMLLRYSAYLSVLSGLAACTAALIKHTLRAPLDLVIPFSASHVLRLHYGTSFWICLGTGGFCILWGLIVFLADLCWPRAAADFFEIDLLQEEKLLVKDNSTLSGTSVRTNDTFVTSSTNKIHPLQEVDLTEVVIDRDGTPVRKISVQPANGETSGASKDKSRTGAHMSGRGRMDDCWEATGDDWEDCGSSESDLPPTDEDTDTEEEVKVKKAIITKKKGGFNLIERFQRPRRIPSAAAASRTERRRTGKGVGSYLEHYLKAKSPQWITPRS</sequence>
<gene>
    <name evidence="9" type="ORF">MAR_008636</name>
</gene>
<reference evidence="9" key="1">
    <citation type="submission" date="2022-11" db="EMBL/GenBank/DDBJ databases">
        <title>Centuries of genome instability and evolution in soft-shell clam transmissible cancer (bioRxiv).</title>
        <authorList>
            <person name="Hart S.F.M."/>
            <person name="Yonemitsu M.A."/>
            <person name="Giersch R.M."/>
            <person name="Beal B.F."/>
            <person name="Arriagada G."/>
            <person name="Davis B.W."/>
            <person name="Ostrander E.A."/>
            <person name="Goff S.P."/>
            <person name="Metzger M.J."/>
        </authorList>
    </citation>
    <scope>NUCLEOTIDE SEQUENCE</scope>
    <source>
        <strain evidence="9">MELC-2E11</strain>
        <tissue evidence="9">Siphon/mantle</tissue>
    </source>
</reference>
<evidence type="ECO:0000256" key="3">
    <source>
        <dbReference type="ARBA" id="ARBA00022692"/>
    </source>
</evidence>
<evidence type="ECO:0000256" key="6">
    <source>
        <dbReference type="ARBA" id="ARBA00023180"/>
    </source>
</evidence>
<feature type="transmembrane region" description="Helical" evidence="8">
    <location>
        <begin position="38"/>
        <end position="58"/>
    </location>
</feature>
<comment type="subcellular location">
    <subcellularLocation>
        <location evidence="1">Membrane</location>
        <topology evidence="1">Multi-pass membrane protein</topology>
    </subcellularLocation>
</comment>
<organism evidence="9 10">
    <name type="scientific">Mya arenaria</name>
    <name type="common">Soft-shell clam</name>
    <dbReference type="NCBI Taxonomy" id="6604"/>
    <lineage>
        <taxon>Eukaryota</taxon>
        <taxon>Metazoa</taxon>
        <taxon>Spiralia</taxon>
        <taxon>Lophotrochozoa</taxon>
        <taxon>Mollusca</taxon>
        <taxon>Bivalvia</taxon>
        <taxon>Autobranchia</taxon>
        <taxon>Heteroconchia</taxon>
        <taxon>Euheterodonta</taxon>
        <taxon>Imparidentia</taxon>
        <taxon>Neoheterodontei</taxon>
        <taxon>Myida</taxon>
        <taxon>Myoidea</taxon>
        <taxon>Myidae</taxon>
        <taxon>Mya</taxon>
    </lineage>
</organism>
<dbReference type="Pfam" id="PF10204">
    <property type="entry name" value="DuoxA"/>
    <property type="match status" value="1"/>
</dbReference>
<feature type="transmembrane region" description="Helical" evidence="8">
    <location>
        <begin position="242"/>
        <end position="266"/>
    </location>
</feature>
<keyword evidence="6" id="KW-0325">Glycoprotein</keyword>
<protein>
    <submittedName>
        <fullName evidence="9">DOXA1-like protein</fullName>
    </submittedName>
</protein>
<evidence type="ECO:0000313" key="9">
    <source>
        <dbReference type="EMBL" id="WAR02078.1"/>
    </source>
</evidence>
<evidence type="ECO:0000256" key="4">
    <source>
        <dbReference type="ARBA" id="ARBA00022989"/>
    </source>
</evidence>
<evidence type="ECO:0000256" key="7">
    <source>
        <dbReference type="SAM" id="MobiDB-lite"/>
    </source>
</evidence>
<name>A0ABY7DZN7_MYAAR</name>
<dbReference type="PANTHER" id="PTHR31158:SF1">
    <property type="entry name" value="DOXA1 FACTOR-RELATED"/>
    <property type="match status" value="1"/>
</dbReference>
<keyword evidence="10" id="KW-1185">Reference proteome</keyword>
<accession>A0ABY7DZN7</accession>
<evidence type="ECO:0000256" key="1">
    <source>
        <dbReference type="ARBA" id="ARBA00004141"/>
    </source>
</evidence>
<dbReference type="Proteomes" id="UP001164746">
    <property type="component" value="Chromosome 4"/>
</dbReference>
<dbReference type="EMBL" id="CP111015">
    <property type="protein sequence ID" value="WAR02078.1"/>
    <property type="molecule type" value="Genomic_DNA"/>
</dbReference>
<evidence type="ECO:0000256" key="8">
    <source>
        <dbReference type="SAM" id="Phobius"/>
    </source>
</evidence>
<feature type="transmembrane region" description="Helical" evidence="8">
    <location>
        <begin position="202"/>
        <end position="222"/>
    </location>
</feature>
<feature type="region of interest" description="Disordered" evidence="7">
    <location>
        <begin position="334"/>
        <end position="401"/>
    </location>
</feature>
<feature type="compositionally biased region" description="Acidic residues" evidence="7">
    <location>
        <begin position="390"/>
        <end position="399"/>
    </location>
</feature>
<evidence type="ECO:0000256" key="2">
    <source>
        <dbReference type="ARBA" id="ARBA00009816"/>
    </source>
</evidence>
<evidence type="ECO:0000313" key="10">
    <source>
        <dbReference type="Proteomes" id="UP001164746"/>
    </source>
</evidence>
<keyword evidence="5 8" id="KW-0472">Membrane</keyword>
<evidence type="ECO:0000256" key="5">
    <source>
        <dbReference type="ARBA" id="ARBA00023136"/>
    </source>
</evidence>
<feature type="compositionally biased region" description="Acidic residues" evidence="7">
    <location>
        <begin position="370"/>
        <end position="382"/>
    </location>
</feature>